<protein>
    <submittedName>
        <fullName evidence="1">Uncharacterized protein</fullName>
    </submittedName>
</protein>
<reference evidence="1" key="1">
    <citation type="journal article" date="2021" name="Environ. Microbiol.">
        <title>Gene family expansions and transcriptome signatures uncover fungal adaptations to wood decay.</title>
        <authorList>
            <person name="Hage H."/>
            <person name="Miyauchi S."/>
            <person name="Viragh M."/>
            <person name="Drula E."/>
            <person name="Min B."/>
            <person name="Chaduli D."/>
            <person name="Navarro D."/>
            <person name="Favel A."/>
            <person name="Norest M."/>
            <person name="Lesage-Meessen L."/>
            <person name="Balint B."/>
            <person name="Merenyi Z."/>
            <person name="de Eugenio L."/>
            <person name="Morin E."/>
            <person name="Martinez A.T."/>
            <person name="Baldrian P."/>
            <person name="Stursova M."/>
            <person name="Martinez M.J."/>
            <person name="Novotny C."/>
            <person name="Magnuson J.K."/>
            <person name="Spatafora J.W."/>
            <person name="Maurice S."/>
            <person name="Pangilinan J."/>
            <person name="Andreopoulos W."/>
            <person name="LaButti K."/>
            <person name="Hundley H."/>
            <person name="Na H."/>
            <person name="Kuo A."/>
            <person name="Barry K."/>
            <person name="Lipzen A."/>
            <person name="Henrissat B."/>
            <person name="Riley R."/>
            <person name="Ahrendt S."/>
            <person name="Nagy L.G."/>
            <person name="Grigoriev I.V."/>
            <person name="Martin F."/>
            <person name="Rosso M.N."/>
        </authorList>
    </citation>
    <scope>NUCLEOTIDE SEQUENCE</scope>
    <source>
        <strain evidence="1">CBS 384.51</strain>
    </source>
</reference>
<comment type="caution">
    <text evidence="1">The sequence shown here is derived from an EMBL/GenBank/DDBJ whole genome shotgun (WGS) entry which is preliminary data.</text>
</comment>
<proteinExistence type="predicted"/>
<evidence type="ECO:0000313" key="2">
    <source>
        <dbReference type="Proteomes" id="UP001055072"/>
    </source>
</evidence>
<dbReference type="EMBL" id="MU274915">
    <property type="protein sequence ID" value="KAI0088152.1"/>
    <property type="molecule type" value="Genomic_DNA"/>
</dbReference>
<accession>A0ACB8U1E9</accession>
<dbReference type="Proteomes" id="UP001055072">
    <property type="component" value="Unassembled WGS sequence"/>
</dbReference>
<name>A0ACB8U1E9_9APHY</name>
<evidence type="ECO:0000313" key="1">
    <source>
        <dbReference type="EMBL" id="KAI0088152.1"/>
    </source>
</evidence>
<keyword evidence="2" id="KW-1185">Reference proteome</keyword>
<gene>
    <name evidence="1" type="ORF">BDY19DRAFT_994554</name>
</gene>
<organism evidence="1 2">
    <name type="scientific">Irpex rosettiformis</name>
    <dbReference type="NCBI Taxonomy" id="378272"/>
    <lineage>
        <taxon>Eukaryota</taxon>
        <taxon>Fungi</taxon>
        <taxon>Dikarya</taxon>
        <taxon>Basidiomycota</taxon>
        <taxon>Agaricomycotina</taxon>
        <taxon>Agaricomycetes</taxon>
        <taxon>Polyporales</taxon>
        <taxon>Irpicaceae</taxon>
        <taxon>Irpex</taxon>
    </lineage>
</organism>
<sequence length="378" mass="39821">MRATGSFVLLFALLQLANAVTVYLYPQPPNVVVPGQLDARRANFAIAKHLNLEKFESLGNDVILDNENNGGLIGSGARDGLLIAMSEEDAENVLPYGLKPTFDLPSPSVDSLAPLVRGYVHRATQVYTTVASSDSLSPLSSHQAAKLLDIFSTPTEANQAFLTSASALVDYLDNLSEETSDSVAEKFGAFELNGLGALAEQYGEDSEQYKTAVSLLRAILESTLSRPDLHLALITYQTSSSDNTPFYKRQDDQPQSPLPIPHPAEPIGSVSTCFETAGVCGNQTDSCSGHGECVSASKAGRTCFVCACAASTNEKGQKEEWAGEACERKDVSGPFVLLTGTTIGLILLVAGSVALLGAIGSTPLPSTLTGGVASSKRE</sequence>